<sequence>MDAGSLGGERRVGRVGRRKRRWGRGFRGKLDRCTGPLRTVTCKREARQAVTDTGDRLPPADYCVVCPFYNYALAFVYIALRKDTHKERHSRDQETCDGNEAHSRAGGGREGCIRGPGTAKRKPITTARCLAGAQQGPHVSGPQPEPECEWERGPPRAVVEQRRTAESAERRPRDLSRVVAF</sequence>
<name>A0A1Y2A067_9PLEO</name>
<feature type="compositionally biased region" description="Basic and acidic residues" evidence="1">
    <location>
        <begin position="149"/>
        <end position="181"/>
    </location>
</feature>
<keyword evidence="3" id="KW-1185">Reference proteome</keyword>
<comment type="caution">
    <text evidence="2">The sequence shown here is derived from an EMBL/GenBank/DDBJ whole genome shotgun (WGS) entry which is preliminary data.</text>
</comment>
<feature type="compositionally biased region" description="Basic and acidic residues" evidence="1">
    <location>
        <begin position="88"/>
        <end position="103"/>
    </location>
</feature>
<gene>
    <name evidence="2" type="ORF">BCR34DRAFT_584796</name>
</gene>
<proteinExistence type="predicted"/>
<organism evidence="2 3">
    <name type="scientific">Clohesyomyces aquaticus</name>
    <dbReference type="NCBI Taxonomy" id="1231657"/>
    <lineage>
        <taxon>Eukaryota</taxon>
        <taxon>Fungi</taxon>
        <taxon>Dikarya</taxon>
        <taxon>Ascomycota</taxon>
        <taxon>Pezizomycotina</taxon>
        <taxon>Dothideomycetes</taxon>
        <taxon>Pleosporomycetidae</taxon>
        <taxon>Pleosporales</taxon>
        <taxon>Lindgomycetaceae</taxon>
        <taxon>Clohesyomyces</taxon>
    </lineage>
</organism>
<feature type="region of interest" description="Disordered" evidence="1">
    <location>
        <begin position="88"/>
        <end position="119"/>
    </location>
</feature>
<evidence type="ECO:0000313" key="3">
    <source>
        <dbReference type="Proteomes" id="UP000193144"/>
    </source>
</evidence>
<dbReference type="EMBL" id="MCFA01000022">
    <property type="protein sequence ID" value="ORY15858.1"/>
    <property type="molecule type" value="Genomic_DNA"/>
</dbReference>
<dbReference type="AlphaFoldDB" id="A0A1Y2A067"/>
<protein>
    <submittedName>
        <fullName evidence="2">Uncharacterized protein</fullName>
    </submittedName>
</protein>
<feature type="region of interest" description="Disordered" evidence="1">
    <location>
        <begin position="132"/>
        <end position="181"/>
    </location>
</feature>
<evidence type="ECO:0000256" key="1">
    <source>
        <dbReference type="SAM" id="MobiDB-lite"/>
    </source>
</evidence>
<evidence type="ECO:0000313" key="2">
    <source>
        <dbReference type="EMBL" id="ORY15858.1"/>
    </source>
</evidence>
<accession>A0A1Y2A067</accession>
<dbReference type="Proteomes" id="UP000193144">
    <property type="component" value="Unassembled WGS sequence"/>
</dbReference>
<reference evidence="2 3" key="1">
    <citation type="submission" date="2016-07" db="EMBL/GenBank/DDBJ databases">
        <title>Pervasive Adenine N6-methylation of Active Genes in Fungi.</title>
        <authorList>
            <consortium name="DOE Joint Genome Institute"/>
            <person name="Mondo S.J."/>
            <person name="Dannebaum R.O."/>
            <person name="Kuo R.C."/>
            <person name="Labutti K."/>
            <person name="Haridas S."/>
            <person name="Kuo A."/>
            <person name="Salamov A."/>
            <person name="Ahrendt S.R."/>
            <person name="Lipzen A."/>
            <person name="Sullivan W."/>
            <person name="Andreopoulos W.B."/>
            <person name="Clum A."/>
            <person name="Lindquist E."/>
            <person name="Daum C."/>
            <person name="Ramamoorthy G.K."/>
            <person name="Gryganskyi A."/>
            <person name="Culley D."/>
            <person name="Magnuson J.K."/>
            <person name="James T.Y."/>
            <person name="O'Malley M.A."/>
            <person name="Stajich J.E."/>
            <person name="Spatafora J.W."/>
            <person name="Visel A."/>
            <person name="Grigoriev I.V."/>
        </authorList>
    </citation>
    <scope>NUCLEOTIDE SEQUENCE [LARGE SCALE GENOMIC DNA]</scope>
    <source>
        <strain evidence="2 3">CBS 115471</strain>
    </source>
</reference>